<dbReference type="InterPro" id="IPR003593">
    <property type="entry name" value="AAA+_ATPase"/>
</dbReference>
<accession>A0A3Q9G5K5</accession>
<keyword evidence="1" id="KW-0677">Repeat</keyword>
<dbReference type="KEGG" id="flh:EJ997_04235"/>
<dbReference type="PROSITE" id="PS50893">
    <property type="entry name" value="ABC_TRANSPORTER_2"/>
    <property type="match status" value="1"/>
</dbReference>
<evidence type="ECO:0000313" key="7">
    <source>
        <dbReference type="Proteomes" id="UP000280344"/>
    </source>
</evidence>
<dbReference type="Proteomes" id="UP000280344">
    <property type="component" value="Chromosome"/>
</dbReference>
<feature type="domain" description="ABC transporter" evidence="5">
    <location>
        <begin position="1"/>
        <end position="242"/>
    </location>
</feature>
<proteinExistence type="predicted"/>
<dbReference type="Pfam" id="PF00005">
    <property type="entry name" value="ABC_tran"/>
    <property type="match status" value="2"/>
</dbReference>
<dbReference type="PANTHER" id="PTHR19211">
    <property type="entry name" value="ATP-BINDING TRANSPORT PROTEIN-RELATED"/>
    <property type="match status" value="1"/>
</dbReference>
<evidence type="ECO:0000259" key="5">
    <source>
        <dbReference type="PROSITE" id="PS50893"/>
    </source>
</evidence>
<keyword evidence="2" id="KW-0547">Nucleotide-binding</keyword>
<evidence type="ECO:0000256" key="2">
    <source>
        <dbReference type="ARBA" id="ARBA00022741"/>
    </source>
</evidence>
<evidence type="ECO:0000256" key="3">
    <source>
        <dbReference type="ARBA" id="ARBA00022840"/>
    </source>
</evidence>
<evidence type="ECO:0000256" key="1">
    <source>
        <dbReference type="ARBA" id="ARBA00022737"/>
    </source>
</evidence>
<sequence length="564" mass="61785">MLTDVSFTVPSGSRACLVGENGSGKTTLLRILAGLDQDFVGSARVPGTVGHYHQEPPFPLSWTAREVIEDATSRQRAVLETIERSATDMARPDANREDLSRAADVYEAALAEAERLNAWDIDSIAERVLDAFGLSGIDLSRKALHMSGGQVARLSLAWLILKRPETLLLDEPTNHLDDRGSALLVSMLASWPGPVVIASHDRAFLDEVATVILDLDPAPSPFRDAPQDDSPGSGLGITSYTGTYTDYLDVREAERRRWEERFNEEQAALKEARARVGSSHSVGHSSRAPRTEAKIAKKFYSDRNAKVVSRRVKDAERALERLEEDQVRKPPKRLSFAGLSAGVEDKGAERADTGGDGGQRTILSANRLAIPGRLAPVSLDIREHDRLLITGENGSGKSTVLKILAGAVTEFDGTLHHPSRLTIASLAQEVGVIFERHTGAERRGSWREETVERLYVRAVGEERAEHVSLGTFGLIAGRDVQRRVGTLSTGQVRRLELSVLLANPPDILLLDEPTNHFSLKLATELEDSIPDYPGAVIVASHDRWLRERWEGRRLNLTQCGPGTA</sequence>
<dbReference type="AlphaFoldDB" id="A0A3Q9G5K5"/>
<dbReference type="SMART" id="SM00382">
    <property type="entry name" value="AAA"/>
    <property type="match status" value="2"/>
</dbReference>
<feature type="compositionally biased region" description="Low complexity" evidence="4">
    <location>
        <begin position="275"/>
        <end position="288"/>
    </location>
</feature>
<dbReference type="EMBL" id="CP034593">
    <property type="protein sequence ID" value="AZQ78135.1"/>
    <property type="molecule type" value="Genomic_DNA"/>
</dbReference>
<keyword evidence="3 6" id="KW-0067">ATP-binding</keyword>
<dbReference type="GO" id="GO:0016887">
    <property type="term" value="F:ATP hydrolysis activity"/>
    <property type="evidence" value="ECO:0007669"/>
    <property type="project" value="InterPro"/>
</dbReference>
<dbReference type="PANTHER" id="PTHR19211:SF14">
    <property type="entry name" value="ATP-BINDING CASSETTE SUB-FAMILY F MEMBER 1"/>
    <property type="match status" value="1"/>
</dbReference>
<dbReference type="InterPro" id="IPR027417">
    <property type="entry name" value="P-loop_NTPase"/>
</dbReference>
<organism evidence="6 7">
    <name type="scientific">Flaviflexus ciconiae</name>
    <dbReference type="NCBI Taxonomy" id="2496867"/>
    <lineage>
        <taxon>Bacteria</taxon>
        <taxon>Bacillati</taxon>
        <taxon>Actinomycetota</taxon>
        <taxon>Actinomycetes</taxon>
        <taxon>Actinomycetales</taxon>
        <taxon>Actinomycetaceae</taxon>
        <taxon>Flaviflexus</taxon>
    </lineage>
</organism>
<evidence type="ECO:0000256" key="4">
    <source>
        <dbReference type="SAM" id="MobiDB-lite"/>
    </source>
</evidence>
<dbReference type="OrthoDB" id="5592724at2"/>
<protein>
    <submittedName>
        <fullName evidence="6">ABC-F family ATP-binding cassette domain-containing protein</fullName>
    </submittedName>
</protein>
<dbReference type="FunFam" id="3.40.50.300:FF:000011">
    <property type="entry name" value="Putative ABC transporter ATP-binding component"/>
    <property type="match status" value="1"/>
</dbReference>
<dbReference type="CDD" id="cd03221">
    <property type="entry name" value="ABCF_EF-3"/>
    <property type="match status" value="1"/>
</dbReference>
<evidence type="ECO:0000313" key="6">
    <source>
        <dbReference type="EMBL" id="AZQ78135.1"/>
    </source>
</evidence>
<dbReference type="InterPro" id="IPR050611">
    <property type="entry name" value="ABCF"/>
</dbReference>
<keyword evidence="7" id="KW-1185">Reference proteome</keyword>
<dbReference type="GO" id="GO:0005524">
    <property type="term" value="F:ATP binding"/>
    <property type="evidence" value="ECO:0007669"/>
    <property type="project" value="UniProtKB-KW"/>
</dbReference>
<gene>
    <name evidence="6" type="ORF">EJ997_04235</name>
</gene>
<dbReference type="InterPro" id="IPR003439">
    <property type="entry name" value="ABC_transporter-like_ATP-bd"/>
</dbReference>
<dbReference type="SUPFAM" id="SSF52540">
    <property type="entry name" value="P-loop containing nucleoside triphosphate hydrolases"/>
    <property type="match status" value="2"/>
</dbReference>
<dbReference type="Gene3D" id="3.40.50.300">
    <property type="entry name" value="P-loop containing nucleotide triphosphate hydrolases"/>
    <property type="match status" value="2"/>
</dbReference>
<feature type="region of interest" description="Disordered" evidence="4">
    <location>
        <begin position="271"/>
        <end position="290"/>
    </location>
</feature>
<name>A0A3Q9G5K5_9ACTO</name>
<reference evidence="6 7" key="1">
    <citation type="submission" date="2018-12" db="EMBL/GenBank/DDBJ databases">
        <title>Complete genome sequence of Flaviflexus sp. H23T48.</title>
        <authorList>
            <person name="Bae J.-W."/>
            <person name="Lee J.-Y."/>
        </authorList>
    </citation>
    <scope>NUCLEOTIDE SEQUENCE [LARGE SCALE GENOMIC DNA]</scope>
    <source>
        <strain evidence="6 7">H23T48</strain>
    </source>
</reference>